<protein>
    <submittedName>
        <fullName evidence="1">24023_t:CDS:1</fullName>
    </submittedName>
</protein>
<proteinExistence type="predicted"/>
<feature type="non-terminal residue" evidence="1">
    <location>
        <position position="1"/>
    </location>
</feature>
<comment type="caution">
    <text evidence="1">The sequence shown here is derived from an EMBL/GenBank/DDBJ whole genome shotgun (WGS) entry which is preliminary data.</text>
</comment>
<dbReference type="Proteomes" id="UP000789405">
    <property type="component" value="Unassembled WGS sequence"/>
</dbReference>
<dbReference type="AlphaFoldDB" id="A0A9N9KEZ9"/>
<accession>A0A9N9KEZ9</accession>
<evidence type="ECO:0000313" key="2">
    <source>
        <dbReference type="Proteomes" id="UP000789405"/>
    </source>
</evidence>
<dbReference type="EMBL" id="CAJVPY010065336">
    <property type="protein sequence ID" value="CAG8824755.1"/>
    <property type="molecule type" value="Genomic_DNA"/>
</dbReference>
<dbReference type="OrthoDB" id="2363015at2759"/>
<name>A0A9N9KEZ9_9GLOM</name>
<gene>
    <name evidence="1" type="ORF">DERYTH_LOCUS27761</name>
</gene>
<reference evidence="1" key="1">
    <citation type="submission" date="2021-06" db="EMBL/GenBank/DDBJ databases">
        <authorList>
            <person name="Kallberg Y."/>
            <person name="Tangrot J."/>
            <person name="Rosling A."/>
        </authorList>
    </citation>
    <scope>NUCLEOTIDE SEQUENCE</scope>
    <source>
        <strain evidence="1">MA453B</strain>
    </source>
</reference>
<keyword evidence="2" id="KW-1185">Reference proteome</keyword>
<sequence length="113" mass="13350">VINKGCFFHLGKNLWKKIQEAKLVTEYRTDLDLFVKWFENTYALGKVRKELSNGDISRNQPLYPPELCSNHLGVYSIIEEMQKEQQRVDCQVKRILNGEQRSMPKKRAIDHEK</sequence>
<organism evidence="1 2">
    <name type="scientific">Dentiscutata erythropus</name>
    <dbReference type="NCBI Taxonomy" id="1348616"/>
    <lineage>
        <taxon>Eukaryota</taxon>
        <taxon>Fungi</taxon>
        <taxon>Fungi incertae sedis</taxon>
        <taxon>Mucoromycota</taxon>
        <taxon>Glomeromycotina</taxon>
        <taxon>Glomeromycetes</taxon>
        <taxon>Diversisporales</taxon>
        <taxon>Gigasporaceae</taxon>
        <taxon>Dentiscutata</taxon>
    </lineage>
</organism>
<evidence type="ECO:0000313" key="1">
    <source>
        <dbReference type="EMBL" id="CAG8824755.1"/>
    </source>
</evidence>